<proteinExistence type="predicted"/>
<accession>A0A367R291</accession>
<name>A0A367R291_9NOSO</name>
<evidence type="ECO:0000313" key="2">
    <source>
        <dbReference type="EMBL" id="RCJ30588.1"/>
    </source>
</evidence>
<comment type="caution">
    <text evidence="2">The sequence shown here is derived from an EMBL/GenBank/DDBJ whole genome shotgun (WGS) entry which is preliminary data.</text>
</comment>
<keyword evidence="3" id="KW-1185">Reference proteome</keyword>
<feature type="domain" description="ATP-grasp" evidence="1">
    <location>
        <begin position="134"/>
        <end position="288"/>
    </location>
</feature>
<organism evidence="2 3">
    <name type="scientific">Nostoc minutum NIES-26</name>
    <dbReference type="NCBI Taxonomy" id="1844469"/>
    <lineage>
        <taxon>Bacteria</taxon>
        <taxon>Bacillati</taxon>
        <taxon>Cyanobacteriota</taxon>
        <taxon>Cyanophyceae</taxon>
        <taxon>Nostocales</taxon>
        <taxon>Nostocaceae</taxon>
        <taxon>Nostoc</taxon>
    </lineage>
</organism>
<dbReference type="SUPFAM" id="SSF56059">
    <property type="entry name" value="Glutathione synthetase ATP-binding domain-like"/>
    <property type="match status" value="1"/>
</dbReference>
<evidence type="ECO:0000259" key="1">
    <source>
        <dbReference type="Pfam" id="PF14243"/>
    </source>
</evidence>
<dbReference type="Pfam" id="PF14243">
    <property type="entry name" value="R2K_3"/>
    <property type="match status" value="1"/>
</dbReference>
<dbReference type="InterPro" id="IPR025643">
    <property type="entry name" value="R2K_3"/>
</dbReference>
<protein>
    <recommendedName>
        <fullName evidence="1">ATP-grasp domain-containing protein</fullName>
    </recommendedName>
</protein>
<dbReference type="EMBL" id="LXQD01000258">
    <property type="protein sequence ID" value="RCJ30588.1"/>
    <property type="molecule type" value="Genomic_DNA"/>
</dbReference>
<dbReference type="AlphaFoldDB" id="A0A367R291"/>
<sequence>MIVLSESIEQIEQSASANENKLMTEAAQLLGCKVYYIPRDFERCGNAENALWYIPEYAIETAGIWVGYIPELERYEAIYQAALAKGIKLLNTPLEHRIALEFDLFYPHLKGLTPESVIITSTNECIQAGELLGYPVFIKGAVQSRKQQGWESCVANNQEELIRLTEWLLKLKYSSRSKVIVRKLVKLRHQRLAPNGFPMGREFRCFIYNQQILKYGYYWDGQDNLSQLSKHEEKQVLSLAILAAERLRVPYIAIDIGQLESGEWIVIETADAQFAGVCQIPALELWNKLKDISSYS</sequence>
<reference evidence="2" key="1">
    <citation type="submission" date="2016-04" db="EMBL/GenBank/DDBJ databases">
        <authorList>
            <person name="Tabuchi Yagui T.R."/>
        </authorList>
    </citation>
    <scope>NUCLEOTIDE SEQUENCE [LARGE SCALE GENOMIC DNA]</scope>
    <source>
        <strain evidence="2">NIES-26</strain>
    </source>
</reference>
<evidence type="ECO:0000313" key="3">
    <source>
        <dbReference type="Proteomes" id="UP000252107"/>
    </source>
</evidence>
<dbReference type="Proteomes" id="UP000252107">
    <property type="component" value="Unassembled WGS sequence"/>
</dbReference>
<gene>
    <name evidence="2" type="ORF">A6770_21095</name>
</gene>